<name>A0AAT9JBL4_9CAUD</name>
<dbReference type="EMBL" id="BK068097">
    <property type="protein sequence ID" value="DBA55345.1"/>
    <property type="molecule type" value="Genomic_DNA"/>
</dbReference>
<reference evidence="1" key="2">
    <citation type="submission" date="2024-05" db="EMBL/GenBank/DDBJ databases">
        <authorList>
            <person name="Matrishin C.B."/>
            <person name="Kauffman K.M."/>
        </authorList>
    </citation>
    <scope>NUCLEOTIDE SEQUENCE</scope>
</reference>
<evidence type="ECO:0000313" key="1">
    <source>
        <dbReference type="EMBL" id="DBA55345.1"/>
    </source>
</evidence>
<accession>A0AAT9JBL4</accession>
<reference evidence="1" key="1">
    <citation type="journal article" date="2023" name="Microbiome">
        <title>Phages are unrecognized players in the ecology of the oral pathogen Porphyromonas gingivalis.</title>
        <authorList>
            <person name="Matrishin C.B."/>
            <person name="Haase E.M."/>
            <person name="Dewhirst F.E."/>
            <person name="Mark Welch J.L."/>
            <person name="Miranda-Sanchez F."/>
            <person name="Chen T."/>
            <person name="MacFarland D.C."/>
            <person name="Kauffman K.M."/>
        </authorList>
    </citation>
    <scope>NUCLEOTIDE SEQUENCE</scope>
</reference>
<proteinExistence type="predicted"/>
<organism evidence="1">
    <name type="scientific">Porphyromonas phage phage016a_WW2866</name>
    <dbReference type="NCBI Taxonomy" id="3154106"/>
    <lineage>
        <taxon>Viruses</taxon>
        <taxon>Duplodnaviria</taxon>
        <taxon>Heunggongvirae</taxon>
        <taxon>Uroviricota</taxon>
        <taxon>Caudoviricetes</taxon>
        <taxon>Nixviridae</taxon>
        <taxon>Dewhirstvirus</taxon>
        <taxon>Dewhirstvirus pging00J</taxon>
    </lineage>
</organism>
<protein>
    <submittedName>
        <fullName evidence="1">Uncharacterized protein</fullName>
    </submittedName>
</protein>
<sequence length="47" mass="5204">MKATFNFFSVCLAFFASYSPTVLQKIGADPLGRHRNNYKNSTQTSSG</sequence>